<feature type="compositionally biased region" description="Low complexity" evidence="1">
    <location>
        <begin position="52"/>
        <end position="95"/>
    </location>
</feature>
<dbReference type="OrthoDB" id="189787at2157"/>
<dbReference type="STRING" id="555875.SAMN04488124_2547"/>
<dbReference type="RefSeq" id="WP_089881500.1">
    <property type="nucleotide sequence ID" value="NZ_FOYS01000004.1"/>
</dbReference>
<dbReference type="Proteomes" id="UP000243250">
    <property type="component" value="Unassembled WGS sequence"/>
</dbReference>
<evidence type="ECO:0000313" key="2">
    <source>
        <dbReference type="EMBL" id="SFR58885.1"/>
    </source>
</evidence>
<dbReference type="EMBL" id="FOYS01000004">
    <property type="protein sequence ID" value="SFR58885.1"/>
    <property type="molecule type" value="Genomic_DNA"/>
</dbReference>
<keyword evidence="3" id="KW-1185">Reference proteome</keyword>
<evidence type="ECO:0000256" key="1">
    <source>
        <dbReference type="SAM" id="MobiDB-lite"/>
    </source>
</evidence>
<evidence type="ECO:0000313" key="3">
    <source>
        <dbReference type="Proteomes" id="UP000243250"/>
    </source>
</evidence>
<accession>A0A1I6HWR6</accession>
<protein>
    <submittedName>
        <fullName evidence="2">Uncharacterized protein</fullName>
    </submittedName>
</protein>
<name>A0A1I6HWR6_9EURY</name>
<dbReference type="AlphaFoldDB" id="A0A1I6HWR6"/>
<gene>
    <name evidence="2" type="ORF">SAMN04488124_2547</name>
</gene>
<reference evidence="3" key="1">
    <citation type="submission" date="2016-10" db="EMBL/GenBank/DDBJ databases">
        <authorList>
            <person name="Varghese N."/>
            <person name="Submissions S."/>
        </authorList>
    </citation>
    <scope>NUCLEOTIDE SEQUENCE [LARGE SCALE GENOMIC DNA]</scope>
    <source>
        <strain evidence="3">CGMCC 1.8711</strain>
    </source>
</reference>
<feature type="region of interest" description="Disordered" evidence="1">
    <location>
        <begin position="19"/>
        <end position="101"/>
    </location>
</feature>
<dbReference type="PROSITE" id="PS51257">
    <property type="entry name" value="PROKAR_LIPOPROTEIN"/>
    <property type="match status" value="1"/>
</dbReference>
<sequence length="223" mass="23826">MPTRRRLLATFGLAIAGLAGCSENPTQPPEDDPGPVDGTASPDAGTTRVGSPTATEETATPTETDTATDAPETGTQGETGTETGTETATPGTTTPRSELDLREANVVDVRFERREGTTYRFDVTLIHDDDGEDGYADWWQVEDTEGRRLGRRELTHAHGTREFTRSATMPIPEDVNCVVVRGHDQTHGYGGRVVLVNLESGETAGVRQEAEAIANAELATSCP</sequence>
<proteinExistence type="predicted"/>
<organism evidence="2 3">
    <name type="scientific">Halogeometricum limi</name>
    <dbReference type="NCBI Taxonomy" id="555875"/>
    <lineage>
        <taxon>Archaea</taxon>
        <taxon>Methanobacteriati</taxon>
        <taxon>Methanobacteriota</taxon>
        <taxon>Stenosarchaea group</taxon>
        <taxon>Halobacteria</taxon>
        <taxon>Halobacteriales</taxon>
        <taxon>Haloferacaceae</taxon>
        <taxon>Halogeometricum</taxon>
    </lineage>
</organism>